<organism evidence="2 3">
    <name type="scientific">Senna tora</name>
    <dbReference type="NCBI Taxonomy" id="362788"/>
    <lineage>
        <taxon>Eukaryota</taxon>
        <taxon>Viridiplantae</taxon>
        <taxon>Streptophyta</taxon>
        <taxon>Embryophyta</taxon>
        <taxon>Tracheophyta</taxon>
        <taxon>Spermatophyta</taxon>
        <taxon>Magnoliopsida</taxon>
        <taxon>eudicotyledons</taxon>
        <taxon>Gunneridae</taxon>
        <taxon>Pentapetalae</taxon>
        <taxon>rosids</taxon>
        <taxon>fabids</taxon>
        <taxon>Fabales</taxon>
        <taxon>Fabaceae</taxon>
        <taxon>Caesalpinioideae</taxon>
        <taxon>Cassia clade</taxon>
        <taxon>Senna</taxon>
    </lineage>
</organism>
<feature type="compositionally biased region" description="Basic residues" evidence="1">
    <location>
        <begin position="241"/>
        <end position="251"/>
    </location>
</feature>
<reference evidence="2" key="1">
    <citation type="submission" date="2020-09" db="EMBL/GenBank/DDBJ databases">
        <title>Genome-Enabled Discovery of Anthraquinone Biosynthesis in Senna tora.</title>
        <authorList>
            <person name="Kang S.-H."/>
            <person name="Pandey R.P."/>
            <person name="Lee C.-M."/>
            <person name="Sim J.-S."/>
            <person name="Jeong J.-T."/>
            <person name="Choi B.-S."/>
            <person name="Jung M."/>
            <person name="Ginzburg D."/>
            <person name="Zhao K."/>
            <person name="Won S.Y."/>
            <person name="Oh T.-J."/>
            <person name="Yu Y."/>
            <person name="Kim N.-H."/>
            <person name="Lee O.R."/>
            <person name="Lee T.-H."/>
            <person name="Bashyal P."/>
            <person name="Kim T.-S."/>
            <person name="Lee W.-H."/>
            <person name="Kawkins C."/>
            <person name="Kim C.-K."/>
            <person name="Kim J.S."/>
            <person name="Ahn B.O."/>
            <person name="Rhee S.Y."/>
            <person name="Sohng J.K."/>
        </authorList>
    </citation>
    <scope>NUCLEOTIDE SEQUENCE</scope>
    <source>
        <tissue evidence="2">Leaf</tissue>
    </source>
</reference>
<accession>A0A834WLX1</accession>
<dbReference type="EMBL" id="JAAIUW010000008">
    <property type="protein sequence ID" value="KAF7821614.1"/>
    <property type="molecule type" value="Genomic_DNA"/>
</dbReference>
<evidence type="ECO:0000313" key="2">
    <source>
        <dbReference type="EMBL" id="KAF7821614.1"/>
    </source>
</evidence>
<dbReference type="Proteomes" id="UP000634136">
    <property type="component" value="Unassembled WGS sequence"/>
</dbReference>
<evidence type="ECO:0000313" key="3">
    <source>
        <dbReference type="Proteomes" id="UP000634136"/>
    </source>
</evidence>
<proteinExistence type="predicted"/>
<dbReference type="AlphaFoldDB" id="A0A834WLX1"/>
<feature type="compositionally biased region" description="Low complexity" evidence="1">
    <location>
        <begin position="181"/>
        <end position="193"/>
    </location>
</feature>
<protein>
    <submittedName>
        <fullName evidence="2">Uncharacterized protein</fullName>
    </submittedName>
</protein>
<feature type="region of interest" description="Disordered" evidence="1">
    <location>
        <begin position="1"/>
        <end position="23"/>
    </location>
</feature>
<feature type="region of interest" description="Disordered" evidence="1">
    <location>
        <begin position="111"/>
        <end position="195"/>
    </location>
</feature>
<feature type="compositionally biased region" description="Basic and acidic residues" evidence="1">
    <location>
        <begin position="122"/>
        <end position="136"/>
    </location>
</feature>
<comment type="caution">
    <text evidence="2">The sequence shown here is derived from an EMBL/GenBank/DDBJ whole genome shotgun (WGS) entry which is preliminary data.</text>
</comment>
<keyword evidence="3" id="KW-1185">Reference proteome</keyword>
<gene>
    <name evidence="2" type="ORF">G2W53_027069</name>
</gene>
<sequence>MVGQNEASDTRKPPKKFQGNPTCARPNLRWTTTWITVEGSHPRCFKAVRVGHPAVDNVGRRPSKINESWVNFISRQNLMCICGIKMKPMTQGNLPRTFNAIRLARDKILDGRRHGSPSVGDPQKEITHGLGHKETSQEVSRQIRLVPGQIFDGQRHGSPSVGDAQKSITHGKPPKKFQCDPSRSPGGRPRGSSAVKNQCVVGQLFFYAKPHVLMRNQNEAYETRKPPKKFQGEPNRSPSGRPRRSPSIKNQ</sequence>
<evidence type="ECO:0000256" key="1">
    <source>
        <dbReference type="SAM" id="MobiDB-lite"/>
    </source>
</evidence>
<feature type="region of interest" description="Disordered" evidence="1">
    <location>
        <begin position="218"/>
        <end position="251"/>
    </location>
</feature>
<name>A0A834WLX1_9FABA</name>